<dbReference type="InterPro" id="IPR017441">
    <property type="entry name" value="Protein_kinase_ATP_BS"/>
</dbReference>
<proteinExistence type="inferred from homology"/>
<dbReference type="FunFam" id="1.10.510.10:FF:000032">
    <property type="entry name" value="Serine/threonine-protein kinase PBS1"/>
    <property type="match status" value="1"/>
</dbReference>
<comment type="subcellular location">
    <subcellularLocation>
        <location evidence="1">Cell membrane</location>
    </subcellularLocation>
</comment>
<organism evidence="13 14">
    <name type="scientific">Leersia perrieri</name>
    <dbReference type="NCBI Taxonomy" id="77586"/>
    <lineage>
        <taxon>Eukaryota</taxon>
        <taxon>Viridiplantae</taxon>
        <taxon>Streptophyta</taxon>
        <taxon>Embryophyta</taxon>
        <taxon>Tracheophyta</taxon>
        <taxon>Spermatophyta</taxon>
        <taxon>Magnoliopsida</taxon>
        <taxon>Liliopsida</taxon>
        <taxon>Poales</taxon>
        <taxon>Poaceae</taxon>
        <taxon>BOP clade</taxon>
        <taxon>Oryzoideae</taxon>
        <taxon>Oryzeae</taxon>
        <taxon>Oryzinae</taxon>
        <taxon>Leersia</taxon>
    </lineage>
</organism>
<feature type="compositionally biased region" description="Low complexity" evidence="11">
    <location>
        <begin position="359"/>
        <end position="372"/>
    </location>
</feature>
<evidence type="ECO:0000256" key="2">
    <source>
        <dbReference type="ARBA" id="ARBA00008684"/>
    </source>
</evidence>
<protein>
    <recommendedName>
        <fullName evidence="12">Protein kinase domain-containing protein</fullName>
    </recommendedName>
</protein>
<keyword evidence="9" id="KW-0472">Membrane</keyword>
<feature type="domain" description="Protein kinase" evidence="12">
    <location>
        <begin position="71"/>
        <end position="347"/>
    </location>
</feature>
<dbReference type="GO" id="GO:0005886">
    <property type="term" value="C:plasma membrane"/>
    <property type="evidence" value="ECO:0007669"/>
    <property type="project" value="UniProtKB-SubCell"/>
</dbReference>
<evidence type="ECO:0000256" key="9">
    <source>
        <dbReference type="ARBA" id="ARBA00023136"/>
    </source>
</evidence>
<dbReference type="Gene3D" id="3.30.200.20">
    <property type="entry name" value="Phosphorylase Kinase, domain 1"/>
    <property type="match status" value="1"/>
</dbReference>
<dbReference type="Gramene" id="LPERR03G11520.1">
    <property type="protein sequence ID" value="LPERR03G11520.1"/>
    <property type="gene ID" value="LPERR03G11520"/>
</dbReference>
<keyword evidence="7" id="KW-0418">Kinase</keyword>
<dbReference type="STRING" id="77586.A0A0D9VSP7"/>
<evidence type="ECO:0000256" key="11">
    <source>
        <dbReference type="SAM" id="MobiDB-lite"/>
    </source>
</evidence>
<dbReference type="SMART" id="SM00220">
    <property type="entry name" value="S_TKc"/>
    <property type="match status" value="1"/>
</dbReference>
<dbReference type="PANTHER" id="PTHR47985">
    <property type="entry name" value="OS07G0668900 PROTEIN"/>
    <property type="match status" value="1"/>
</dbReference>
<feature type="compositionally biased region" description="Polar residues" evidence="11">
    <location>
        <begin position="376"/>
        <end position="388"/>
    </location>
</feature>
<dbReference type="Pfam" id="PF00069">
    <property type="entry name" value="Pkinase"/>
    <property type="match status" value="1"/>
</dbReference>
<dbReference type="HOGENOM" id="CLU_000288_21_0_1"/>
<sequence>MGCFFSSEGRDESRKEPAERSQITPEKTDTAEMAVNLDTMNAEFISNHGLEKIIHGQSFTYKELYDSTGGFSEDLFLGEGGFGQVYKGVLDATGQEVAIKILNLQGNQGNREFLTEVIVLSKVHHANLVKLIGCCVDGDQRLLVYEYMPLGSLKSHLHDLTPDKKPLDWNTRINILVGAAKGLQHLHVNTDPPIINRDVKCENILLGDGYHPKLSDFGLAKLGPTGDDTHISTRVMGTLGYCAPDYLESGKLTVQSDIYSFGVVMLEVITGQKVIDDTRAKAERNIVEWAIPLINQKDFPKLADPVLNGQVHMRSLFRALIVAAMCVDRMANRRPDITAVVDALTQISESQSRRKRWSSRLQSVASSASSTATMIEDQNQTKNQGESS</sequence>
<dbReference type="GO" id="GO:0005524">
    <property type="term" value="F:ATP binding"/>
    <property type="evidence" value="ECO:0007669"/>
    <property type="project" value="UniProtKB-UniRule"/>
</dbReference>
<reference evidence="14" key="2">
    <citation type="submission" date="2013-12" db="EMBL/GenBank/DDBJ databases">
        <authorList>
            <person name="Yu Y."/>
            <person name="Lee S."/>
            <person name="de Baynast K."/>
            <person name="Wissotski M."/>
            <person name="Liu L."/>
            <person name="Talag J."/>
            <person name="Goicoechea J."/>
            <person name="Angelova A."/>
            <person name="Jetty R."/>
            <person name="Kudrna D."/>
            <person name="Golser W."/>
            <person name="Rivera L."/>
            <person name="Zhang J."/>
            <person name="Wing R."/>
        </authorList>
    </citation>
    <scope>NUCLEOTIDE SEQUENCE</scope>
</reference>
<keyword evidence="6 10" id="KW-0547">Nucleotide-binding</keyword>
<evidence type="ECO:0000256" key="8">
    <source>
        <dbReference type="ARBA" id="ARBA00022840"/>
    </source>
</evidence>
<name>A0A0D9VSP7_9ORYZ</name>
<dbReference type="PANTHER" id="PTHR47985:SF7">
    <property type="entry name" value="OS03G0283900 PROTEIN"/>
    <property type="match status" value="1"/>
</dbReference>
<keyword evidence="8 10" id="KW-0067">ATP-binding</keyword>
<keyword evidence="5" id="KW-0808">Transferase</keyword>
<reference evidence="13 14" key="1">
    <citation type="submission" date="2012-08" db="EMBL/GenBank/DDBJ databases">
        <title>Oryza genome evolution.</title>
        <authorList>
            <person name="Wing R.A."/>
        </authorList>
    </citation>
    <scope>NUCLEOTIDE SEQUENCE</scope>
</reference>
<dbReference type="InterPro" id="IPR011009">
    <property type="entry name" value="Kinase-like_dom_sf"/>
</dbReference>
<dbReference type="AlphaFoldDB" id="A0A0D9VSP7"/>
<keyword evidence="3" id="KW-1003">Cell membrane</keyword>
<dbReference type="Proteomes" id="UP000032180">
    <property type="component" value="Chromosome 3"/>
</dbReference>
<dbReference type="GO" id="GO:0004674">
    <property type="term" value="F:protein serine/threonine kinase activity"/>
    <property type="evidence" value="ECO:0007669"/>
    <property type="project" value="UniProtKB-KW"/>
</dbReference>
<evidence type="ECO:0000256" key="7">
    <source>
        <dbReference type="ARBA" id="ARBA00022777"/>
    </source>
</evidence>
<feature type="region of interest" description="Disordered" evidence="11">
    <location>
        <begin position="1"/>
        <end position="25"/>
    </location>
</feature>
<dbReference type="CDD" id="cd14066">
    <property type="entry name" value="STKc_IRAK"/>
    <property type="match status" value="1"/>
</dbReference>
<evidence type="ECO:0000259" key="12">
    <source>
        <dbReference type="PROSITE" id="PS50011"/>
    </source>
</evidence>
<keyword evidence="14" id="KW-1185">Reference proteome</keyword>
<evidence type="ECO:0000256" key="10">
    <source>
        <dbReference type="PROSITE-ProRule" id="PRU10141"/>
    </source>
</evidence>
<evidence type="ECO:0000256" key="3">
    <source>
        <dbReference type="ARBA" id="ARBA00022475"/>
    </source>
</evidence>
<dbReference type="PROSITE" id="PS50011">
    <property type="entry name" value="PROTEIN_KINASE_DOM"/>
    <property type="match status" value="1"/>
</dbReference>
<evidence type="ECO:0000256" key="1">
    <source>
        <dbReference type="ARBA" id="ARBA00004236"/>
    </source>
</evidence>
<evidence type="ECO:0000313" key="14">
    <source>
        <dbReference type="Proteomes" id="UP000032180"/>
    </source>
</evidence>
<dbReference type="Gene3D" id="1.10.510.10">
    <property type="entry name" value="Transferase(Phosphotransferase) domain 1"/>
    <property type="match status" value="1"/>
</dbReference>
<evidence type="ECO:0000313" key="13">
    <source>
        <dbReference type="EnsemblPlants" id="LPERR03G11520.1"/>
    </source>
</evidence>
<feature type="binding site" evidence="10">
    <location>
        <position position="100"/>
    </location>
    <ligand>
        <name>ATP</name>
        <dbReference type="ChEBI" id="CHEBI:30616"/>
    </ligand>
</feature>
<comment type="similarity">
    <text evidence="2">Belongs to the protein kinase superfamily. Ser/Thr protein kinase family.</text>
</comment>
<feature type="region of interest" description="Disordered" evidence="11">
    <location>
        <begin position="353"/>
        <end position="388"/>
    </location>
</feature>
<dbReference type="SUPFAM" id="SSF56112">
    <property type="entry name" value="Protein kinase-like (PK-like)"/>
    <property type="match status" value="1"/>
</dbReference>
<dbReference type="FunFam" id="3.30.200.20:FF:000162">
    <property type="entry name" value="Adenine nucleotide alpha hydrolase-like domain kinase"/>
    <property type="match status" value="1"/>
</dbReference>
<reference evidence="13" key="3">
    <citation type="submission" date="2015-04" db="UniProtKB">
        <authorList>
            <consortium name="EnsemblPlants"/>
        </authorList>
    </citation>
    <scope>IDENTIFICATION</scope>
</reference>
<accession>A0A0D9VSP7</accession>
<keyword evidence="4" id="KW-0723">Serine/threonine-protein kinase</keyword>
<evidence type="ECO:0000256" key="6">
    <source>
        <dbReference type="ARBA" id="ARBA00022741"/>
    </source>
</evidence>
<evidence type="ECO:0000256" key="5">
    <source>
        <dbReference type="ARBA" id="ARBA00022679"/>
    </source>
</evidence>
<dbReference type="eggNOG" id="KOG1187">
    <property type="taxonomic scope" value="Eukaryota"/>
</dbReference>
<dbReference type="PROSITE" id="PS00107">
    <property type="entry name" value="PROTEIN_KINASE_ATP"/>
    <property type="match status" value="1"/>
</dbReference>
<dbReference type="EnsemblPlants" id="LPERR03G11520.1">
    <property type="protein sequence ID" value="LPERR03G11520.1"/>
    <property type="gene ID" value="LPERR03G11520"/>
</dbReference>
<dbReference type="InterPro" id="IPR000719">
    <property type="entry name" value="Prot_kinase_dom"/>
</dbReference>
<feature type="compositionally biased region" description="Basic and acidic residues" evidence="11">
    <location>
        <begin position="8"/>
        <end position="19"/>
    </location>
</feature>
<evidence type="ECO:0000256" key="4">
    <source>
        <dbReference type="ARBA" id="ARBA00022527"/>
    </source>
</evidence>